<dbReference type="PANTHER" id="PTHR43217:SF1">
    <property type="entry name" value="SUCCINATE SEMIALDEHYDE DEHYDROGENASE [NAD(P)+] SAD"/>
    <property type="match status" value="1"/>
</dbReference>
<sequence>MKAINPATNEILKEYPEHTLQEVKKIINQVQEEFHSWRQVSFVQRASLMKKAANILRQKKEEFALLITREMGKVIRESRAEVEKCAWVCDYYAENAEKFLAKEYVETDAKQSYIAYEPLGIVLAIMPWNFPFWQVFRFAAPALMAGNAGLLKHASNVPGCALAIENVFKEAGFPENLFRTLLIKPNLIPNVIQDVHVQAVTLTGSEPAGAAVASIAGKEIKKTVLELGGSDPFIVLEDADLDKAISTAVQARMINTGQSCIAAKRFIVVDSVLKTFETTMVEKMSALRPGNPEDENVDVGPLARPDLVKELDLQVKKSIEKGAKLLLGGKQISGNGNFYEPTVFTNVKKGMPVYEEETFGPVAAIIPVQDEDEALAVANDSRFGLGASLWTQDIEKAKVLAREIRSGSVFINGLVKSDPRLPFGGIKKSGYGRELSYHGIREFVNIKTVWIGS</sequence>
<dbReference type="InterPro" id="IPR047110">
    <property type="entry name" value="GABD/Sad-like"/>
</dbReference>
<dbReference type="GO" id="GO:0004030">
    <property type="term" value="F:aldehyde dehydrogenase [NAD(P)+] activity"/>
    <property type="evidence" value="ECO:0007669"/>
    <property type="project" value="InterPro"/>
</dbReference>
<feature type="domain" description="Aldehyde dehydrogenase" evidence="4">
    <location>
        <begin position="2"/>
        <end position="449"/>
    </location>
</feature>
<dbReference type="SUPFAM" id="SSF53720">
    <property type="entry name" value="ALDH-like"/>
    <property type="match status" value="1"/>
</dbReference>
<evidence type="ECO:0000256" key="1">
    <source>
        <dbReference type="ARBA" id="ARBA00009986"/>
    </source>
</evidence>
<dbReference type="GO" id="GO:0004777">
    <property type="term" value="F:succinate-semialdehyde dehydrogenase (NAD+) activity"/>
    <property type="evidence" value="ECO:0007669"/>
    <property type="project" value="TreeGrafter"/>
</dbReference>
<dbReference type="Gene3D" id="3.40.309.10">
    <property type="entry name" value="Aldehyde Dehydrogenase, Chain A, domain 2"/>
    <property type="match status" value="1"/>
</dbReference>
<gene>
    <name evidence="5" type="ORF">ENL21_01960</name>
</gene>
<comment type="similarity">
    <text evidence="1">Belongs to the aldehyde dehydrogenase family.</text>
</comment>
<proteinExistence type="inferred from homology"/>
<name>A0A7V5LI07_CALAY</name>
<protein>
    <submittedName>
        <fullName evidence="5">NAD-dependent succinate-semialdehyde dehydrogenase</fullName>
    </submittedName>
</protein>
<dbReference type="InterPro" id="IPR016162">
    <property type="entry name" value="Ald_DH_N"/>
</dbReference>
<evidence type="ECO:0000259" key="4">
    <source>
        <dbReference type="Pfam" id="PF00171"/>
    </source>
</evidence>
<accession>A0A7V5LI07</accession>
<dbReference type="AlphaFoldDB" id="A0A7V5LI07"/>
<dbReference type="FunFam" id="3.40.605.10:FF:000012">
    <property type="entry name" value="NAD-dependent succinate-semialdehyde dehydrogenase"/>
    <property type="match status" value="1"/>
</dbReference>
<dbReference type="EMBL" id="DRTD01000144">
    <property type="protein sequence ID" value="HHE54518.1"/>
    <property type="molecule type" value="Genomic_DNA"/>
</dbReference>
<keyword evidence="3" id="KW-0560">Oxidoreductase</keyword>
<organism evidence="5">
    <name type="scientific">Caldithrix abyssi</name>
    <dbReference type="NCBI Taxonomy" id="187145"/>
    <lineage>
        <taxon>Bacteria</taxon>
        <taxon>Pseudomonadati</taxon>
        <taxon>Calditrichota</taxon>
        <taxon>Calditrichia</taxon>
        <taxon>Calditrichales</taxon>
        <taxon>Calditrichaceae</taxon>
        <taxon>Caldithrix</taxon>
    </lineage>
</organism>
<dbReference type="PANTHER" id="PTHR43217">
    <property type="entry name" value="SUCCINATE SEMIALDEHYDE DEHYDROGENASE [NAD(P)+] SAD"/>
    <property type="match status" value="1"/>
</dbReference>
<dbReference type="InterPro" id="IPR016163">
    <property type="entry name" value="Ald_DH_C"/>
</dbReference>
<comment type="caution">
    <text evidence="5">The sequence shown here is derived from an EMBL/GenBank/DDBJ whole genome shotgun (WGS) entry which is preliminary data.</text>
</comment>
<dbReference type="Proteomes" id="UP000886111">
    <property type="component" value="Unassembled WGS sequence"/>
</dbReference>
<dbReference type="CDD" id="cd07100">
    <property type="entry name" value="ALDH_SSADH1_GabD1"/>
    <property type="match status" value="1"/>
</dbReference>
<dbReference type="FunFam" id="3.40.309.10:FF:000010">
    <property type="entry name" value="Gamma-aminobutyraldehyde dehydrogenase"/>
    <property type="match status" value="1"/>
</dbReference>
<reference evidence="5" key="1">
    <citation type="journal article" date="2020" name="mSystems">
        <title>Genome- and Community-Level Interaction Insights into Carbon Utilization and Element Cycling Functions of Hydrothermarchaeota in Hydrothermal Sediment.</title>
        <authorList>
            <person name="Zhou Z."/>
            <person name="Liu Y."/>
            <person name="Xu W."/>
            <person name="Pan J."/>
            <person name="Luo Z.H."/>
            <person name="Li M."/>
        </authorList>
    </citation>
    <scope>NUCLEOTIDE SEQUENCE [LARGE SCALE GENOMIC DNA]</scope>
    <source>
        <strain evidence="5">HyVt-76</strain>
    </source>
</reference>
<evidence type="ECO:0000313" key="5">
    <source>
        <dbReference type="EMBL" id="HHE54518.1"/>
    </source>
</evidence>
<evidence type="ECO:0000256" key="3">
    <source>
        <dbReference type="ARBA" id="ARBA00023002"/>
    </source>
</evidence>
<dbReference type="InterPro" id="IPR016161">
    <property type="entry name" value="Ald_DH/histidinol_DH"/>
</dbReference>
<keyword evidence="2" id="KW-0521">NADP</keyword>
<evidence type="ECO:0000256" key="2">
    <source>
        <dbReference type="ARBA" id="ARBA00022857"/>
    </source>
</evidence>
<dbReference type="Pfam" id="PF00171">
    <property type="entry name" value="Aldedh"/>
    <property type="match status" value="1"/>
</dbReference>
<dbReference type="InterPro" id="IPR044148">
    <property type="entry name" value="ALDH_GabD1-like"/>
</dbReference>
<dbReference type="Gene3D" id="3.40.605.10">
    <property type="entry name" value="Aldehyde Dehydrogenase, Chain A, domain 1"/>
    <property type="match status" value="1"/>
</dbReference>
<dbReference type="InterPro" id="IPR015590">
    <property type="entry name" value="Aldehyde_DH_dom"/>
</dbReference>